<dbReference type="Gene3D" id="3.90.550.10">
    <property type="entry name" value="Spore Coat Polysaccharide Biosynthesis Protein SpsA, Chain A"/>
    <property type="match status" value="1"/>
</dbReference>
<dbReference type="InterPro" id="IPR054028">
    <property type="entry name" value="TarS/TarP_linker"/>
</dbReference>
<sequence length="470" mass="51378">MAIRKLISRGKRAIARLVPVGSEKSGGAGISVSVIIPVYNTEVYLRELLDSLVAQDLPVEQFEVIAVNDGSTDASGEILDEYANRYPNFRVLHQENSGWAGKPRNVALDLAQGQYVFFADSDDVLAPSALRQMSEFASEHKIDVVFPKVVGIGGRTVSKGLYTKTNPSISPLLAINTLTPQKLISRELIESNRLRFPEEPVRLEDGMFMVACYLLAEKIGVAADQDLYSLRARADGSNISSQPLDPYTYTASISKIAAIIRAEAKDDELAHAMTLTLWSNKGLKIYAPARFKRYSEEVQNKWMDAHSNFVNEFITDESARNLSDIRHGKTEFIRNQDKHGVLGIIAVQEQLEQRVVIDSAHYVNGELQISGTLHSSGIDSICISARNRGGGPSVLAEATLSARNGKFDGTLSGIPEGEEIIDFFLKPAAGAIQGSARRAPSGTSPAFSTNGSLTPYRTKYGNFSLQPIRE</sequence>
<dbReference type="Pfam" id="PF00535">
    <property type="entry name" value="Glycos_transf_2"/>
    <property type="match status" value="1"/>
</dbReference>
<feature type="domain" description="Glycosyltransferase 2-like" evidence="1">
    <location>
        <begin position="33"/>
        <end position="165"/>
    </location>
</feature>
<feature type="domain" description="TarS/TarP linker" evidence="2">
    <location>
        <begin position="246"/>
        <end position="341"/>
    </location>
</feature>
<protein>
    <submittedName>
        <fullName evidence="3">Glycosyltransferase involved in cell wall biosynthesis</fullName>
    </submittedName>
</protein>
<gene>
    <name evidence="3" type="ORF">JOF47_001127</name>
</gene>
<dbReference type="SUPFAM" id="SSF53448">
    <property type="entry name" value="Nucleotide-diphospho-sugar transferases"/>
    <property type="match status" value="1"/>
</dbReference>
<accession>A0ABS4XBE2</accession>
<dbReference type="InterPro" id="IPR029044">
    <property type="entry name" value="Nucleotide-diphossugar_trans"/>
</dbReference>
<evidence type="ECO:0000313" key="3">
    <source>
        <dbReference type="EMBL" id="MBP2385616.1"/>
    </source>
</evidence>
<name>A0ABS4XBE2_9MICC</name>
<dbReference type="CDD" id="cd00761">
    <property type="entry name" value="Glyco_tranf_GTA_type"/>
    <property type="match status" value="1"/>
</dbReference>
<dbReference type="PANTHER" id="PTHR22916:SF3">
    <property type="entry name" value="UDP-GLCNAC:BETAGAL BETA-1,3-N-ACETYLGLUCOSAMINYLTRANSFERASE-LIKE PROTEIN 1"/>
    <property type="match status" value="1"/>
</dbReference>
<reference evidence="3 4" key="1">
    <citation type="submission" date="2021-03" db="EMBL/GenBank/DDBJ databases">
        <title>Sequencing the genomes of 1000 actinobacteria strains.</title>
        <authorList>
            <person name="Klenk H.-P."/>
        </authorList>
    </citation>
    <scope>NUCLEOTIDE SEQUENCE [LARGE SCALE GENOMIC DNA]</scope>
    <source>
        <strain evidence="3 4">DSM 15797</strain>
    </source>
</reference>
<evidence type="ECO:0000259" key="1">
    <source>
        <dbReference type="Pfam" id="PF00535"/>
    </source>
</evidence>
<dbReference type="Proteomes" id="UP001296993">
    <property type="component" value="Unassembled WGS sequence"/>
</dbReference>
<organism evidence="3 4">
    <name type="scientific">Paeniglutamicibacter kerguelensis</name>
    <dbReference type="NCBI Taxonomy" id="254788"/>
    <lineage>
        <taxon>Bacteria</taxon>
        <taxon>Bacillati</taxon>
        <taxon>Actinomycetota</taxon>
        <taxon>Actinomycetes</taxon>
        <taxon>Micrococcales</taxon>
        <taxon>Micrococcaceae</taxon>
        <taxon>Paeniglutamicibacter</taxon>
    </lineage>
</organism>
<dbReference type="EMBL" id="JAGIOF010000001">
    <property type="protein sequence ID" value="MBP2385616.1"/>
    <property type="molecule type" value="Genomic_DNA"/>
</dbReference>
<comment type="caution">
    <text evidence="3">The sequence shown here is derived from an EMBL/GenBank/DDBJ whole genome shotgun (WGS) entry which is preliminary data.</text>
</comment>
<evidence type="ECO:0000259" key="2">
    <source>
        <dbReference type="Pfam" id="PF22181"/>
    </source>
</evidence>
<evidence type="ECO:0000313" key="4">
    <source>
        <dbReference type="Proteomes" id="UP001296993"/>
    </source>
</evidence>
<dbReference type="PANTHER" id="PTHR22916">
    <property type="entry name" value="GLYCOSYLTRANSFERASE"/>
    <property type="match status" value="1"/>
</dbReference>
<proteinExistence type="predicted"/>
<dbReference type="RefSeq" id="WP_209996483.1">
    <property type="nucleotide sequence ID" value="NZ_BAAAJY010000007.1"/>
</dbReference>
<dbReference type="InterPro" id="IPR001173">
    <property type="entry name" value="Glyco_trans_2-like"/>
</dbReference>
<keyword evidence="4" id="KW-1185">Reference proteome</keyword>
<dbReference type="Pfam" id="PF22181">
    <property type="entry name" value="TarS_linker"/>
    <property type="match status" value="1"/>
</dbReference>